<keyword evidence="4" id="KW-0804">Transcription</keyword>
<dbReference type="PANTHER" id="PTHR47425">
    <property type="entry name" value="FARB-RELATED"/>
    <property type="match status" value="1"/>
</dbReference>
<dbReference type="OrthoDB" id="1933717at2759"/>
<keyword evidence="2" id="KW-0805">Transcription regulation</keyword>
<dbReference type="GO" id="GO:0009893">
    <property type="term" value="P:positive regulation of metabolic process"/>
    <property type="evidence" value="ECO:0007669"/>
    <property type="project" value="UniProtKB-ARBA"/>
</dbReference>
<dbReference type="SUPFAM" id="SSF57701">
    <property type="entry name" value="Zn2/Cys6 DNA-binding domain"/>
    <property type="match status" value="1"/>
</dbReference>
<dbReference type="SMART" id="SM00066">
    <property type="entry name" value="GAL4"/>
    <property type="match status" value="1"/>
</dbReference>
<organism evidence="8 9">
    <name type="scientific">Aspergillus kawachii</name>
    <name type="common">White koji mold</name>
    <name type="synonym">Aspergillus awamori var. kawachi</name>
    <dbReference type="NCBI Taxonomy" id="1069201"/>
    <lineage>
        <taxon>Eukaryota</taxon>
        <taxon>Fungi</taxon>
        <taxon>Dikarya</taxon>
        <taxon>Ascomycota</taxon>
        <taxon>Pezizomycotina</taxon>
        <taxon>Eurotiomycetes</taxon>
        <taxon>Eurotiomycetidae</taxon>
        <taxon>Eurotiales</taxon>
        <taxon>Aspergillaceae</taxon>
        <taxon>Aspergillus</taxon>
        <taxon>Aspergillus subgen. Circumdati</taxon>
    </lineage>
</organism>
<evidence type="ECO:0000259" key="7">
    <source>
        <dbReference type="PROSITE" id="PS50048"/>
    </source>
</evidence>
<dbReference type="GO" id="GO:0000981">
    <property type="term" value="F:DNA-binding transcription factor activity, RNA polymerase II-specific"/>
    <property type="evidence" value="ECO:0007669"/>
    <property type="project" value="InterPro"/>
</dbReference>
<keyword evidence="5" id="KW-0539">Nucleus</keyword>
<dbReference type="CDD" id="cd12148">
    <property type="entry name" value="fungal_TF_MHR"/>
    <property type="match status" value="1"/>
</dbReference>
<evidence type="ECO:0000256" key="3">
    <source>
        <dbReference type="ARBA" id="ARBA00023125"/>
    </source>
</evidence>
<dbReference type="AlphaFoldDB" id="A0A7R7WI87"/>
<evidence type="ECO:0000313" key="8">
    <source>
        <dbReference type="EMBL" id="BCS03230.1"/>
    </source>
</evidence>
<protein>
    <recommendedName>
        <fullName evidence="7">Zn(2)-C6 fungal-type domain-containing protein</fullName>
    </recommendedName>
</protein>
<feature type="domain" description="Zn(2)-C6 fungal-type" evidence="7">
    <location>
        <begin position="101"/>
        <end position="133"/>
    </location>
</feature>
<evidence type="ECO:0000313" key="9">
    <source>
        <dbReference type="Proteomes" id="UP000661280"/>
    </source>
</evidence>
<keyword evidence="3" id="KW-0238">DNA-binding</keyword>
<dbReference type="GO" id="GO:0003677">
    <property type="term" value="F:DNA binding"/>
    <property type="evidence" value="ECO:0007669"/>
    <property type="project" value="UniProtKB-KW"/>
</dbReference>
<dbReference type="GO" id="GO:0008270">
    <property type="term" value="F:zinc ion binding"/>
    <property type="evidence" value="ECO:0007669"/>
    <property type="project" value="InterPro"/>
</dbReference>
<accession>A0A7R7WI87</accession>
<feature type="region of interest" description="Disordered" evidence="6">
    <location>
        <begin position="142"/>
        <end position="188"/>
    </location>
</feature>
<dbReference type="InterPro" id="IPR052761">
    <property type="entry name" value="Fungal_Detox/Toxin_TFs"/>
</dbReference>
<gene>
    <name evidence="8" type="ORF">AKAW2_70108S</name>
</gene>
<dbReference type="RefSeq" id="XP_041546992.1">
    <property type="nucleotide sequence ID" value="XM_041682652.1"/>
</dbReference>
<dbReference type="PANTHER" id="PTHR47425:SF3">
    <property type="entry name" value="ZN(II)2CYS6 TRANSCRIPTION FACTOR (EUROFUNG)"/>
    <property type="match status" value="1"/>
</dbReference>
<reference evidence="8" key="2">
    <citation type="submission" date="2021-02" db="EMBL/GenBank/DDBJ databases">
        <title>Aspergillus luchuensis mut. kawachii IFO 4304 genome sequence.</title>
        <authorList>
            <person name="Mori K."/>
            <person name="Kadooka C."/>
            <person name="Goto M."/>
            <person name="Futagami T."/>
        </authorList>
    </citation>
    <scope>NUCLEOTIDE SEQUENCE</scope>
    <source>
        <strain evidence="8">IFO 4308</strain>
    </source>
</reference>
<dbReference type="Proteomes" id="UP000661280">
    <property type="component" value="Chromosome 7"/>
</dbReference>
<evidence type="ECO:0000256" key="2">
    <source>
        <dbReference type="ARBA" id="ARBA00023015"/>
    </source>
</evidence>
<evidence type="ECO:0000256" key="5">
    <source>
        <dbReference type="ARBA" id="ARBA00023242"/>
    </source>
</evidence>
<evidence type="ECO:0000256" key="4">
    <source>
        <dbReference type="ARBA" id="ARBA00023163"/>
    </source>
</evidence>
<dbReference type="KEGG" id="aluc:AKAW2_70108S"/>
<dbReference type="InterPro" id="IPR007219">
    <property type="entry name" value="XnlR_reg_dom"/>
</dbReference>
<dbReference type="PROSITE" id="PS50048">
    <property type="entry name" value="ZN2_CY6_FUNGAL_2"/>
    <property type="match status" value="1"/>
</dbReference>
<keyword evidence="9" id="KW-1185">Reference proteome</keyword>
<feature type="compositionally biased region" description="Polar residues" evidence="6">
    <location>
        <begin position="142"/>
        <end position="168"/>
    </location>
</feature>
<evidence type="ECO:0000256" key="1">
    <source>
        <dbReference type="ARBA" id="ARBA00022723"/>
    </source>
</evidence>
<keyword evidence="1" id="KW-0479">Metal-binding</keyword>
<name>A0A7R7WI87_ASPKA</name>
<dbReference type="GO" id="GO:0006351">
    <property type="term" value="P:DNA-templated transcription"/>
    <property type="evidence" value="ECO:0007669"/>
    <property type="project" value="InterPro"/>
</dbReference>
<dbReference type="GeneID" id="64964551"/>
<dbReference type="Pfam" id="PF00172">
    <property type="entry name" value="Zn_clus"/>
    <property type="match status" value="1"/>
</dbReference>
<dbReference type="Pfam" id="PF04082">
    <property type="entry name" value="Fungal_trans"/>
    <property type="match status" value="1"/>
</dbReference>
<dbReference type="EMBL" id="AP024431">
    <property type="protein sequence ID" value="BCS03230.1"/>
    <property type="molecule type" value="Genomic_DNA"/>
</dbReference>
<evidence type="ECO:0000256" key="6">
    <source>
        <dbReference type="SAM" id="MobiDB-lite"/>
    </source>
</evidence>
<dbReference type="PROSITE" id="PS00463">
    <property type="entry name" value="ZN2_CY6_FUNGAL_1"/>
    <property type="match status" value="1"/>
</dbReference>
<dbReference type="Gene3D" id="4.10.240.10">
    <property type="entry name" value="Zn(2)-C6 fungal-type DNA-binding domain"/>
    <property type="match status" value="1"/>
</dbReference>
<sequence length="709" mass="78738">MFRGVELVRMWILVEKTQLPAGKDELPAHVRWLNLGPGQELGHERDAIVIPYLLLAPVDWPVSTANSWSSFSGAIQEILSDMESCPRSQVCSRVTQRPLLACLACRSSKVRCELTRGATVCRRCNLRNLKCVYTKSRRALRRSSTSPNTASSPDTNASSSPCSDSSGTHAGISIPHTESPGSVDDWESNGLFDGESLSQLLVSGTKAISGQPHIAIKPDVLSTYPLDNLLSDIEGLLEQPVSYLAPSKGNVTRPDRKFRSRLPAVSPEDSEYLLRKGALQLLPPALRNELLAAYVKYVHPLLPILDLGDFLSKVIVGDDAQFNSPLLYQAVMFAGSIFARRGNDEMEQLTGALFERTKVLYEFESEPCAYTQIQALLLMTLWHGDMSRHKGPSYWLDIAFSTAERIGLLHDEDWTCDSRSFRSTMWCCLYVRDRTISLGSRRPPRMPVNIYPDSILHLMSDASQEYDEIIHESLGSASAMLTDTSQEQSAMLFKELVKLSYCVGAILDYLYEGAWVPIPARRSSFYSLAPKCSISPSIRPSCEKLLYSWIQFLPLNAVYHPPHIPADFDGNPTETVFLVHKAFLYLLYLATMAVIYRTGTHSQQTSTARPNMEGLRGSTSQIKKVLAELQDLGLLLFLPGASVTILMFAVEASLLDLQGSDIMVRRQAMTNLYACEEAALHLMQAYPTAEMAVLKTRTARANLLGLIEA</sequence>
<dbReference type="CDD" id="cd00067">
    <property type="entry name" value="GAL4"/>
    <property type="match status" value="1"/>
</dbReference>
<reference evidence="8" key="1">
    <citation type="submission" date="2021-01" db="EMBL/GenBank/DDBJ databases">
        <authorList>
            <consortium name="Aspergillus luchuensis mut. kawachii IFO 4304 genome sequencing consortium"/>
            <person name="Kazuki M."/>
            <person name="Futagami T."/>
        </authorList>
    </citation>
    <scope>NUCLEOTIDE SEQUENCE</scope>
    <source>
        <strain evidence="8">IFO 4308</strain>
    </source>
</reference>
<proteinExistence type="predicted"/>
<dbReference type="InterPro" id="IPR036864">
    <property type="entry name" value="Zn2-C6_fun-type_DNA-bd_sf"/>
</dbReference>
<dbReference type="InterPro" id="IPR001138">
    <property type="entry name" value="Zn2Cys6_DnaBD"/>
</dbReference>